<feature type="region of interest" description="Disordered" evidence="1">
    <location>
        <begin position="3672"/>
        <end position="3744"/>
    </location>
</feature>
<dbReference type="SMART" id="SM00333">
    <property type="entry name" value="TUDOR"/>
    <property type="match status" value="14"/>
</dbReference>
<evidence type="ECO:0000259" key="2">
    <source>
        <dbReference type="PROSITE" id="PS50304"/>
    </source>
</evidence>
<feature type="region of interest" description="Disordered" evidence="1">
    <location>
        <begin position="3455"/>
        <end position="3474"/>
    </location>
</feature>
<feature type="region of interest" description="Disordered" evidence="1">
    <location>
        <begin position="2467"/>
        <end position="2491"/>
    </location>
</feature>
<evidence type="ECO:0000313" key="3">
    <source>
        <dbReference type="EMBL" id="GFR68044.1"/>
    </source>
</evidence>
<dbReference type="EMBL" id="BMAT01000545">
    <property type="protein sequence ID" value="GFR68044.1"/>
    <property type="molecule type" value="Genomic_DNA"/>
</dbReference>
<reference evidence="3 4" key="1">
    <citation type="journal article" date="2021" name="Elife">
        <title>Chloroplast acquisition without the gene transfer in kleptoplastic sea slugs, Plakobranchus ocellatus.</title>
        <authorList>
            <person name="Maeda T."/>
            <person name="Takahashi S."/>
            <person name="Yoshida T."/>
            <person name="Shimamura S."/>
            <person name="Takaki Y."/>
            <person name="Nagai Y."/>
            <person name="Toyoda A."/>
            <person name="Suzuki Y."/>
            <person name="Arimoto A."/>
            <person name="Ishii H."/>
            <person name="Satoh N."/>
            <person name="Nishiyama T."/>
            <person name="Hasebe M."/>
            <person name="Maruyama T."/>
            <person name="Minagawa J."/>
            <person name="Obokata J."/>
            <person name="Shigenobu S."/>
        </authorList>
    </citation>
    <scope>NUCLEOTIDE SEQUENCE [LARGE SCALE GENOMIC DNA]</scope>
</reference>
<feature type="domain" description="Tudor" evidence="2">
    <location>
        <begin position="1350"/>
        <end position="1408"/>
    </location>
</feature>
<dbReference type="Pfam" id="PF00567">
    <property type="entry name" value="TUDOR"/>
    <property type="match status" value="14"/>
</dbReference>
<feature type="region of interest" description="Disordered" evidence="1">
    <location>
        <begin position="346"/>
        <end position="366"/>
    </location>
</feature>
<feature type="domain" description="Tudor" evidence="2">
    <location>
        <begin position="1893"/>
        <end position="1953"/>
    </location>
</feature>
<feature type="domain" description="Tudor" evidence="2">
    <location>
        <begin position="1115"/>
        <end position="1173"/>
    </location>
</feature>
<comment type="caution">
    <text evidence="3">The sequence shown here is derived from an EMBL/GenBank/DDBJ whole genome shotgun (WGS) entry which is preliminary data.</text>
</comment>
<feature type="compositionally biased region" description="Polar residues" evidence="1">
    <location>
        <begin position="3525"/>
        <end position="3546"/>
    </location>
</feature>
<feature type="compositionally biased region" description="Polar residues" evidence="1">
    <location>
        <begin position="3181"/>
        <end position="3190"/>
    </location>
</feature>
<feature type="domain" description="Tudor" evidence="2">
    <location>
        <begin position="819"/>
        <end position="877"/>
    </location>
</feature>
<feature type="compositionally biased region" description="Acidic residues" evidence="1">
    <location>
        <begin position="3610"/>
        <end position="3624"/>
    </location>
</feature>
<feature type="domain" description="Tudor" evidence="2">
    <location>
        <begin position="2071"/>
        <end position="2131"/>
    </location>
</feature>
<feature type="region of interest" description="Disordered" evidence="1">
    <location>
        <begin position="3498"/>
        <end position="3630"/>
    </location>
</feature>
<organism evidence="3 4">
    <name type="scientific">Elysia marginata</name>
    <dbReference type="NCBI Taxonomy" id="1093978"/>
    <lineage>
        <taxon>Eukaryota</taxon>
        <taxon>Metazoa</taxon>
        <taxon>Spiralia</taxon>
        <taxon>Lophotrochozoa</taxon>
        <taxon>Mollusca</taxon>
        <taxon>Gastropoda</taxon>
        <taxon>Heterobranchia</taxon>
        <taxon>Euthyneura</taxon>
        <taxon>Panpulmonata</taxon>
        <taxon>Sacoglossa</taxon>
        <taxon>Placobranchoidea</taxon>
        <taxon>Plakobranchidae</taxon>
        <taxon>Elysia</taxon>
    </lineage>
</organism>
<feature type="region of interest" description="Disordered" evidence="1">
    <location>
        <begin position="1647"/>
        <end position="1669"/>
    </location>
</feature>
<dbReference type="CDD" id="cd20379">
    <property type="entry name" value="Tudor_dTUD-like"/>
    <property type="match status" value="1"/>
</dbReference>
<feature type="compositionally biased region" description="Acidic residues" evidence="1">
    <location>
        <begin position="3512"/>
        <end position="3521"/>
    </location>
</feature>
<feature type="compositionally biased region" description="Basic and acidic residues" evidence="1">
    <location>
        <begin position="3961"/>
        <end position="3986"/>
    </location>
</feature>
<feature type="compositionally biased region" description="Low complexity" evidence="1">
    <location>
        <begin position="3384"/>
        <end position="3394"/>
    </location>
</feature>
<accession>A0AAV4F4V3</accession>
<feature type="compositionally biased region" description="Acidic residues" evidence="1">
    <location>
        <begin position="4120"/>
        <end position="4130"/>
    </location>
</feature>
<dbReference type="FunFam" id="2.30.30.140:FF:000018">
    <property type="entry name" value="Serine/threonine-protein kinase 31"/>
    <property type="match status" value="6"/>
</dbReference>
<feature type="domain" description="Tudor" evidence="2">
    <location>
        <begin position="425"/>
        <end position="484"/>
    </location>
</feature>
<feature type="domain" description="Tudor" evidence="2">
    <location>
        <begin position="1528"/>
        <end position="1585"/>
    </location>
</feature>
<dbReference type="PROSITE" id="PS50304">
    <property type="entry name" value="TUDOR"/>
    <property type="match status" value="14"/>
</dbReference>
<feature type="region of interest" description="Disordered" evidence="1">
    <location>
        <begin position="3181"/>
        <end position="3397"/>
    </location>
</feature>
<keyword evidence="4" id="KW-1185">Reference proteome</keyword>
<feature type="domain" description="Tudor" evidence="2">
    <location>
        <begin position="2314"/>
        <end position="2372"/>
    </location>
</feature>
<feature type="region of interest" description="Disordered" evidence="1">
    <location>
        <begin position="946"/>
        <end position="1066"/>
    </location>
</feature>
<protein>
    <submittedName>
        <fullName evidence="3">Tudor domain-containing protein 1</fullName>
    </submittedName>
</protein>
<feature type="compositionally biased region" description="Low complexity" evidence="1">
    <location>
        <begin position="3329"/>
        <end position="3341"/>
    </location>
</feature>
<feature type="compositionally biased region" description="Polar residues" evidence="1">
    <location>
        <begin position="974"/>
        <end position="984"/>
    </location>
</feature>
<feature type="compositionally biased region" description="Polar residues" evidence="1">
    <location>
        <begin position="1660"/>
        <end position="1669"/>
    </location>
</feature>
<feature type="domain" description="Tudor" evidence="2">
    <location>
        <begin position="219"/>
        <end position="277"/>
    </location>
</feature>
<name>A0AAV4F4V3_9GAST</name>
<feature type="compositionally biased region" description="Basic and acidic residues" evidence="1">
    <location>
        <begin position="3204"/>
        <end position="3282"/>
    </location>
</feature>
<feature type="compositionally biased region" description="Polar residues" evidence="1">
    <location>
        <begin position="357"/>
        <end position="366"/>
    </location>
</feature>
<dbReference type="InterPro" id="IPR002999">
    <property type="entry name" value="Tudor"/>
</dbReference>
<feature type="compositionally biased region" description="Low complexity" evidence="1">
    <location>
        <begin position="3716"/>
        <end position="3737"/>
    </location>
</feature>
<feature type="domain" description="Tudor" evidence="2">
    <location>
        <begin position="626"/>
        <end position="684"/>
    </location>
</feature>
<feature type="compositionally biased region" description="Polar residues" evidence="1">
    <location>
        <begin position="4022"/>
        <end position="4032"/>
    </location>
</feature>
<dbReference type="PANTHER" id="PTHR22948">
    <property type="entry name" value="TUDOR DOMAIN CONTAINING PROTEIN"/>
    <property type="match status" value="1"/>
</dbReference>
<feature type="domain" description="Tudor" evidence="2">
    <location>
        <begin position="20"/>
        <end position="79"/>
    </location>
</feature>
<evidence type="ECO:0000313" key="4">
    <source>
        <dbReference type="Proteomes" id="UP000762676"/>
    </source>
</evidence>
<sequence length="4130" mass="452443">MDALAERYYDLGPSDRTLNNKRLGGLCAAKFTDDNNWYRARITGLIKTGMIEVQFVDYGNTDYVSDDRVKSLDPDLVHYPIQCYRCALANVSSTQGYWTPESTIKFEDKTMDQRCEAYFSGKTQDDTYLVHMIDADGNSLNEMFGAVGSSRRPQASAVEETGFKDIAWKNGAKVQATVAYVQSPDLFWCQDQSFANELLILSEELSRFHMTQGIQPMSDIRPGSVCAAKFSEDEAWYRGVVQAVSNGTAQVYFVDYGNTESVPLDLICRLSPGMKTMPALAAKCCLSGVSSGSGTWDQSAVDQFEELVVDKEFEMKIVDRKGDIYIVSLVDIVENTDVSSQMRSFLSQRGGAPRSTGDINSNSSQGKEIAGVGPSLSVGSQVETFLTWVDNPGDFWVQLKDFEYLVEKLSDELQEFYAQPRPSTSVSPGAFIVAKYSEDQMWYRGLVLKEVSSSEVLVLFIDFGNSDIVSKTNLRQVSPAFGEVVPLAFRCALVGIKPLNEDTKVWTTDAKTFLEEMTQNGCVCEVVSETESRKLVRLSVNGKDVASELASLRVVAETSANKGSTCPRYTKQITVGESEVNTVTVTHVSSPQDFWCQLNINFAPLDNLMEKLDAHYSDDGGTPIRDKEIGRACIAQYSEDNAWYRGKIVDTSHGGLTVQFVDYGNSEIVSANLVCEPEPRFLDLPVQAVHCSLPLQGNLSHLADTMNDLVLEKELRMEVVGVSNDCAVVELYDADTKISDLLKQYSQTRAPGHKQQQLVGLKPATPISAETTVKAFTSFVDSPSKFYVQLADKEEELGSLMDDISVYNAQNSGQQSLSTPQVNQACMALFSEDNQWYRGIIKSLQGSNCNVLFVDYGNEESMNKDTLKALPSEFAMIPAFAYECSLEGTDGATWSEEAKHFFESIIMDQELQCTFVSKTSVKILIGGEDVKNELISNGFFQAQKASPKPFGASSLKPQINGGSGDNRRKDDNGWTGSEQADQVTSGFGSSSQSFGSRERNKPSGFGSNRSESGSGFGSSRDENKSSFGSRGSGSSGFGGGPGQRERKASSGSSAAGGEFTYAEPPSEPESALLVHMDEDGTFYLQLPSMEKDILFLAKRLAGSYKNGGGPRLKDTAAKGVVCCAKFPEDGCMYRCLILDVKGGTAVLRYVDYGNIAECSTRDLKMLFPDLLPYAVQAYPCKLKGLTWSIDQAEKFASATLDQDLKVTFSGASPPYEVEVETPNGDLLDILTGKIAFTPSPPSQSDTGTKQKGFGGGFSSPKKNDGGGFGTSKGSPKVSEHSQNTGRSLPPPAPKICEQKYITQNAPAGEVESYICHVDEDGYFYLQLDKDTATLDSVMGQLEGLTGQHPNPSTGAACAAVFSEDSAWYRALITCVEGDSLKVTFIDYGNGDKVQKNSVKPLTSALLINEPLSFKCQFSDLGPLSEQAQKKLSGYLIEHKVTATFTSKVSPYSVTMLDAEGNDLQETICPSDCYRAQARPKNVIPAGVTHIEDDGRFYIQLYADFSAIAKLHKSLSETYSSSSLEKIVSPEVGMACAFEMDEGEWCRGQIQKITDESIEVIDVDTGKTTTKDAESLFSLPLHFFKSPPYGYECRLKGVESWTDDLRKRFIEMTEEKILNATFYTSSAPFRVSLARSIELDLLGLSAPMPDSPVKEEPTKNFPKSSAETSGQDAYISQVDADGTFYVQTVAREDDLNAMSEKLEAAIETVTTGDLSVAPVGAVCCAKFTEDDAWYRALVTACDEDKGQVSVRFVDYGNTDMVEADRVAVLPEEFELSKLPAFATKSRLSGISDLTDEAVQKLKDAVLDQVVTVETKTRVEDCDEVVVKVAGTALTDVLGLQVAKTETSGTDAYISHVDADGTFYVQTVAREDDLNAMSEKLEAALETVTTGDLSVAPVGAVCCAKFTEDDAWYRALVTACDGDKGQVSVRFVDYGNTDMVEADRVAVLPEEFELSKLPAFATKSRLSGVSDLTDETVQKLKDAVLDQVVTVQSKTKVEDCDEVVVKVAGTALTDVLGLQVAKAETSGQNAYISQVDADGTFYVQTVAREDDLNAMSEKLEVALESVTTGDLSVAPVGAVCCAKFTEDDAWYRALVTACDGDKGQMSVRFVDYGNTDMVEADRVAVLPEEFELSKLPAFATKSRLSGVSDLTDEAVQKLKDAVLDQVVTVETKTRVEDCDEVVVKVAGTALTDVLGLQVAKAESASADTSNSQEVEEFVDASEMVETVKAEADEFTDAVEPVEETAGELKNQEGLESTSLDKLPTGSRVSITVSFVVSPSEFYFQLDQKQGEYNTLMDQMFEHFSGLPEGEGAIQEKLSVGKMCAALYAEDESWYRALVKDVTDGSYTIFFMDHGNTEVAEADTLRVLDDQFRSLPPAVKKASLAGVRPVSDEWSNEAISEFKEQVEEKSLLADLISTTDDQTTLRLLELGIPVHEELIKKGYGIASDEDIVINQAVQHIFSDSNDTFMESKSEGLSAPLDESESERNDSDKVCGITRPAQSKKIGSVANTLKELEDVPVYVSHVTSPSLFWCQLANCVEILKEISDILGAEFNDPEQRKLTQDAGTGDFVIARSSCDGLLYRSKVLSQQDDKKVENNESKVCLQFIDFGTEGQVEKDHLFKMEGSLLKFPAQAFRCSLENIKPEQGDSWPQNACEKFTKVVKDRELSLRLVGRDQDGTSLVELTDPQTSQPLSSLLLETGFATDSVEKGTKKCSDSLLPADTSTFDNLEITHPIMESTAAVQDTTQAMQSFSIEDGKDGHFRVYSLSLHTEYDILFSNVEVPNTFHVRLLEMDKQFASLVAEIQQYITSEADADSLEQFVPNVNDPCLVRWNETWHRATVLDREELKWNVKLQDYGRELRVDPTELRKMPLHFLELPAQAIKCYLAGIVSVEPEWCSDAIDFFKDRAGDGKFCMYVVEDAHKLDKGKYGVVISDLESSESSSVNRAMVDLDYATVVPGSYIDIQLDMEKTLDTNMLNELEESFNEVSLLKCNADDVGETDDAAFVMESGEAHSYCDSYKESDISKSCKKKVDPHLYQLVQITDNSREGSEAGDSELQVLKTSGQNYENKNNSFCLALDVERIEQNGCLDIETSDAVVPYEGFDGEISTENTQALIKEMCKLDDKSNEQAKVESKEKETLAINQNELHLDSSLKDKTSSPGTHEMKPLYTWKLDGKALPVQKSVEVQKQSSNDVQEDSHIKGIRTGYIDEKTGEEKKLEVCDIHPQKNEPKDSYEDSKNEKKAQGHFPEAKSNDKVIEITLEQHRTAEEISKEEETSSSKFDHSRSSLATVSEVEMEWDDLISSKDNSKAAKGMSEENKDKQKLGEREEGVSAPSSSEKSGSNSEHTPSISPESGDVNIMLEQDSDPKNSSISESKSLKECRMRYRSSTPSKTVKTTKAQRRVKCRNLAYSKTSDDAFLAHATTTSINTAYATEEGLQPPKLTDQTEAGMFLIDIKGENAPKEESVEVQPSSGSSKIEELPYDAESLETVAKAQSLTKESQYEDVKYLKSSENVEIAEVEEEASIESGRSSSTEASFKEQSGNEVTQFMSCPESDDSNVSIGDNKVSGACHPSSKDKSIAESNTYGHRAKEKQSEERLLCYEASPEKSSFDTTADEYESCSETGPDDSESHGFLNSLEAIQGSIALENLSSFSLSETNGKETSCDTTSLLLSGSSFDTSAATSDTVSTLGKDDYSEDFTSSQLDDDSYLEGLLNQPKATTESSSSLTSSETNSQESSCTTGNDSVSTPLKTTKECEFKDDPYHKISGQETGKEDSLQTDASSEVVVAKLLKTESAFCPNEAADNTGAESVSNEGVTGTETIYVPSEDVAWKQKISQKEVSLCDIETVYKDSDPNTNRAISIDNMCSANIESTAQDVAIEVETLKEIEKQDNFSRGLVVEGLRIGDVSFNDVPAQEDIVGSELCKDKLDEEMQEDHPCDDVESESSHRESTTIKGKQENLGSQSDLKETEELPSVEHDPQITKNELKQCDEKGGVNIECHESNMKEMMGELTEKHAVDDKNINDADGTTNSEQCTGENFREILSPGAKREDEGNDDDAYYDDSQTKSGTELCGDEQVLAGAPALDAEHDTADDDTLGATRNELDSQEKQIEKSVDLTPKNVAEDSGDEAEESQC</sequence>
<feature type="compositionally biased region" description="Low complexity" evidence="1">
    <location>
        <begin position="985"/>
        <end position="995"/>
    </location>
</feature>
<dbReference type="InterPro" id="IPR050621">
    <property type="entry name" value="Tudor_domain_containing"/>
</dbReference>
<gene>
    <name evidence="3" type="ORF">ElyMa_000266600</name>
</gene>
<feature type="region of interest" description="Disordered" evidence="1">
    <location>
        <begin position="4016"/>
        <end position="4067"/>
    </location>
</feature>
<feature type="compositionally biased region" description="Basic and acidic residues" evidence="1">
    <location>
        <begin position="3299"/>
        <end position="3327"/>
    </location>
</feature>
<feature type="compositionally biased region" description="Basic and acidic residues" evidence="1">
    <location>
        <begin position="3588"/>
        <end position="3606"/>
    </location>
</feature>
<feature type="compositionally biased region" description="Basic and acidic residues" evidence="1">
    <location>
        <begin position="4097"/>
        <end position="4110"/>
    </location>
</feature>
<dbReference type="PANTHER" id="PTHR22948:SF29">
    <property type="entry name" value="FI02030P-RELATED"/>
    <property type="match status" value="1"/>
</dbReference>
<feature type="domain" description="Tudor" evidence="2">
    <location>
        <begin position="2561"/>
        <end position="2627"/>
    </location>
</feature>
<dbReference type="SUPFAM" id="SSF63748">
    <property type="entry name" value="Tudor/PWWP/MBT"/>
    <property type="match status" value="14"/>
</dbReference>
<feature type="compositionally biased region" description="Low complexity" evidence="1">
    <location>
        <begin position="1003"/>
        <end position="1013"/>
    </location>
</feature>
<dbReference type="Proteomes" id="UP000762676">
    <property type="component" value="Unassembled WGS sequence"/>
</dbReference>
<feature type="compositionally biased region" description="Low complexity" evidence="1">
    <location>
        <begin position="3672"/>
        <end position="3685"/>
    </location>
</feature>
<feature type="region of interest" description="Disordered" evidence="1">
    <location>
        <begin position="3926"/>
        <end position="3986"/>
    </location>
</feature>
<feature type="compositionally biased region" description="Basic and acidic residues" evidence="1">
    <location>
        <begin position="3926"/>
        <end position="3953"/>
    </location>
</feature>
<dbReference type="InterPro" id="IPR035437">
    <property type="entry name" value="SNase_OB-fold_sf"/>
</dbReference>
<feature type="region of interest" description="Disordered" evidence="1">
    <location>
        <begin position="4080"/>
        <end position="4130"/>
    </location>
</feature>
<dbReference type="Gene3D" id="2.40.50.90">
    <property type="match status" value="13"/>
</dbReference>
<feature type="region of interest" description="Disordered" evidence="1">
    <location>
        <begin position="1237"/>
        <end position="1293"/>
    </location>
</feature>
<feature type="domain" description="Tudor" evidence="2">
    <location>
        <begin position="1715"/>
        <end position="1775"/>
    </location>
</feature>
<proteinExistence type="predicted"/>
<feature type="compositionally biased region" description="Gly residues" evidence="1">
    <location>
        <begin position="1030"/>
        <end position="1042"/>
    </location>
</feature>
<feature type="domain" description="Tudor" evidence="2">
    <location>
        <begin position="2818"/>
        <end position="2874"/>
    </location>
</feature>
<dbReference type="Gene3D" id="2.30.30.140">
    <property type="match status" value="14"/>
</dbReference>
<evidence type="ECO:0000256" key="1">
    <source>
        <dbReference type="SAM" id="MobiDB-lite"/>
    </source>
</evidence>